<evidence type="ECO:0000313" key="1">
    <source>
        <dbReference type="EMBL" id="AMO23144.1"/>
    </source>
</evidence>
<evidence type="ECO:0000313" key="2">
    <source>
        <dbReference type="Proteomes" id="UP000070433"/>
    </source>
</evidence>
<organism evidence="1 2">
    <name type="scientific">Ramlibacter tataouinensis</name>
    <dbReference type="NCBI Taxonomy" id="94132"/>
    <lineage>
        <taxon>Bacteria</taxon>
        <taxon>Pseudomonadati</taxon>
        <taxon>Pseudomonadota</taxon>
        <taxon>Betaproteobacteria</taxon>
        <taxon>Burkholderiales</taxon>
        <taxon>Comamonadaceae</taxon>
        <taxon>Ramlibacter</taxon>
    </lineage>
</organism>
<name>A0A127JT74_9BURK</name>
<dbReference type="RefSeq" id="WP_061498697.1">
    <property type="nucleotide sequence ID" value="NZ_CP010951.1"/>
</dbReference>
<sequence length="218" mass="23757">MLRLTVLLLLLANAAYFAWSQGLLSEWGLAPVQQSEPQRLLQQIKPEAIRILPSDEARRLEVSSAGAARPAECLQASLLTEVEAAGIKQVVDAWPAGSWSLEPAVEPARWIVYMGKYPDGATVERKKAELRYLGVAFEPLANATLEPGLSLGGYPSETAANQQFEALAQKGVRTARVVQERAEARGQSLRLPAVDEALRPRLENLVPALNGKPLRACR</sequence>
<dbReference type="AlphaFoldDB" id="A0A127JT74"/>
<dbReference type="OrthoDB" id="9153162at2"/>
<proteinExistence type="predicted"/>
<dbReference type="EMBL" id="CP010951">
    <property type="protein sequence ID" value="AMO23144.1"/>
    <property type="molecule type" value="Genomic_DNA"/>
</dbReference>
<dbReference type="Proteomes" id="UP000070433">
    <property type="component" value="Chromosome"/>
</dbReference>
<gene>
    <name evidence="1" type="ORF">UC35_09875</name>
</gene>
<accession>A0A127JT74</accession>
<reference evidence="1 2" key="1">
    <citation type="journal article" date="2014" name="Int. J. Syst. Evol. Microbiol.">
        <title>Ramlibacter solisilvae sp. nov., isolated from forest soil, and emended description of the genus Ramlibacter.</title>
        <authorList>
            <person name="Lee H.J."/>
            <person name="Lee S.H."/>
            <person name="Lee S.S."/>
            <person name="Lee J.S."/>
            <person name="Kim Y."/>
            <person name="Kim S.C."/>
            <person name="Jeon C.O."/>
        </authorList>
    </citation>
    <scope>NUCLEOTIDE SEQUENCE [LARGE SCALE GENOMIC DNA]</scope>
    <source>
        <strain evidence="1 2">5-10</strain>
    </source>
</reference>
<keyword evidence="2" id="KW-1185">Reference proteome</keyword>
<protein>
    <submittedName>
        <fullName evidence="1">Signal peptide protein</fullName>
    </submittedName>
</protein>
<dbReference type="PATRIC" id="fig|94132.3.peg.2009"/>